<keyword evidence="8 12" id="KW-0067">ATP-binding</keyword>
<keyword evidence="11" id="KW-0325">Glycoprotein</keyword>
<keyword evidence="9" id="KW-1133">Transmembrane helix</keyword>
<proteinExistence type="inferred from homology"/>
<dbReference type="Gene3D" id="3.30.200.20">
    <property type="entry name" value="Phosphorylase Kinase, domain 1"/>
    <property type="match status" value="1"/>
</dbReference>
<evidence type="ECO:0000256" key="10">
    <source>
        <dbReference type="ARBA" id="ARBA00023136"/>
    </source>
</evidence>
<evidence type="ECO:0000256" key="3">
    <source>
        <dbReference type="ARBA" id="ARBA00022679"/>
    </source>
</evidence>
<evidence type="ECO:0000313" key="15">
    <source>
        <dbReference type="EMBL" id="GMN28436.1"/>
    </source>
</evidence>
<dbReference type="PANTHER" id="PTHR27009">
    <property type="entry name" value="RUST RESISTANCE KINASE LR10-RELATED"/>
    <property type="match status" value="1"/>
</dbReference>
<evidence type="ECO:0000256" key="6">
    <source>
        <dbReference type="ARBA" id="ARBA00022741"/>
    </source>
</evidence>
<dbReference type="InterPro" id="IPR017441">
    <property type="entry name" value="Protein_kinase_ATP_BS"/>
</dbReference>
<dbReference type="InterPro" id="IPR000719">
    <property type="entry name" value="Prot_kinase_dom"/>
</dbReference>
<dbReference type="GO" id="GO:0005524">
    <property type="term" value="F:ATP binding"/>
    <property type="evidence" value="ECO:0007669"/>
    <property type="project" value="UniProtKB-UniRule"/>
</dbReference>
<dbReference type="Gene3D" id="1.10.510.10">
    <property type="entry name" value="Transferase(Phosphotransferase) domain 1"/>
    <property type="match status" value="1"/>
</dbReference>
<name>A0AA88CSG9_FICCA</name>
<gene>
    <name evidence="15" type="ORF">TIFTF001_049455</name>
</gene>
<keyword evidence="4" id="KW-0812">Transmembrane</keyword>
<evidence type="ECO:0000256" key="9">
    <source>
        <dbReference type="ARBA" id="ARBA00022989"/>
    </source>
</evidence>
<dbReference type="FunFam" id="1.10.510.10:FF:000590">
    <property type="entry name" value="PR5-like receptor kinase"/>
    <property type="match status" value="1"/>
</dbReference>
<sequence length="440" mass="49541">MFTTLMIPYEYSIYSYNYHNKLRLSWLKPTCGHCEAKGKRCRLKSRDTKLETVCSLPKPSKGESVKSAAICAILGGAAVVVLLVAANNSYNSNKREKENQLRIERFLEDYKALKPSRYSYADIKHITSQFTDKLGEGAFGTVFKGKLSTDFFVAVKILNSSKENGEDFINEVGIIGRIHHVNVVRLVGYCADGFRRALVYEFLPNGPLQHYISSPDTDRFLGWKNLEDIALGIAKGIEYLHQGCDQRILHFDIKPHNVLLDHNFTPKISDFGLAKLCSKDQSIVSMTTARGTMGYIAPEVFSRNFGNVSYKSDVYSFGMLLLEMVGGRKTTDVTEDNTGQVYYPEWIYNLLEEGEDLRIHNGEEGDATIAKKLAIVGLWCIQWHSVDRPSMKVVVHMLEGGEKLSMPPNPFVSSDSTNKTVVDVPRRHMNVQLDTIAELE</sequence>
<comment type="caution">
    <text evidence="15">The sequence shown here is derived from an EMBL/GenBank/DDBJ whole genome shotgun (WGS) entry which is preliminary data.</text>
</comment>
<dbReference type="InterPro" id="IPR008271">
    <property type="entry name" value="Ser/Thr_kinase_AS"/>
</dbReference>
<evidence type="ECO:0000256" key="11">
    <source>
        <dbReference type="ARBA" id="ARBA00023180"/>
    </source>
</evidence>
<keyword evidence="6 12" id="KW-0547">Nucleotide-binding</keyword>
<evidence type="ECO:0000256" key="2">
    <source>
        <dbReference type="ARBA" id="ARBA00022527"/>
    </source>
</evidence>
<dbReference type="SMART" id="SM00220">
    <property type="entry name" value="S_TKc"/>
    <property type="match status" value="1"/>
</dbReference>
<dbReference type="Pfam" id="PF00069">
    <property type="entry name" value="Pkinase"/>
    <property type="match status" value="1"/>
</dbReference>
<keyword evidence="3" id="KW-0808">Transferase</keyword>
<dbReference type="AlphaFoldDB" id="A0AA88CSG9"/>
<evidence type="ECO:0000256" key="4">
    <source>
        <dbReference type="ARBA" id="ARBA00022692"/>
    </source>
</evidence>
<dbReference type="SUPFAM" id="SSF56112">
    <property type="entry name" value="Protein kinase-like (PK-like)"/>
    <property type="match status" value="1"/>
</dbReference>
<dbReference type="Proteomes" id="UP001187192">
    <property type="component" value="Unassembled WGS sequence"/>
</dbReference>
<dbReference type="PROSITE" id="PS50011">
    <property type="entry name" value="PROTEIN_KINASE_DOM"/>
    <property type="match status" value="1"/>
</dbReference>
<reference evidence="15" key="1">
    <citation type="submission" date="2023-07" db="EMBL/GenBank/DDBJ databases">
        <title>draft genome sequence of fig (Ficus carica).</title>
        <authorList>
            <person name="Takahashi T."/>
            <person name="Nishimura K."/>
        </authorList>
    </citation>
    <scope>NUCLEOTIDE SEQUENCE</scope>
</reference>
<comment type="subcellular location">
    <subcellularLocation>
        <location evidence="1">Membrane</location>
        <topology evidence="1">Single-pass type I membrane protein</topology>
    </subcellularLocation>
</comment>
<evidence type="ECO:0000256" key="8">
    <source>
        <dbReference type="ARBA" id="ARBA00022840"/>
    </source>
</evidence>
<keyword evidence="10" id="KW-0472">Membrane</keyword>
<dbReference type="GO" id="GO:0004674">
    <property type="term" value="F:protein serine/threonine kinase activity"/>
    <property type="evidence" value="ECO:0007669"/>
    <property type="project" value="UniProtKB-KW"/>
</dbReference>
<evidence type="ECO:0000256" key="7">
    <source>
        <dbReference type="ARBA" id="ARBA00022777"/>
    </source>
</evidence>
<protein>
    <recommendedName>
        <fullName evidence="14">Protein kinase domain-containing protein</fullName>
    </recommendedName>
</protein>
<keyword evidence="5" id="KW-0732">Signal</keyword>
<dbReference type="GO" id="GO:0016020">
    <property type="term" value="C:membrane"/>
    <property type="evidence" value="ECO:0007669"/>
    <property type="project" value="UniProtKB-SubCell"/>
</dbReference>
<dbReference type="PROSITE" id="PS00108">
    <property type="entry name" value="PROTEIN_KINASE_ST"/>
    <property type="match status" value="1"/>
</dbReference>
<keyword evidence="16" id="KW-1185">Reference proteome</keyword>
<evidence type="ECO:0000256" key="5">
    <source>
        <dbReference type="ARBA" id="ARBA00022729"/>
    </source>
</evidence>
<dbReference type="InterPro" id="IPR045874">
    <property type="entry name" value="LRK10/LRL21-25-like"/>
</dbReference>
<evidence type="ECO:0000256" key="1">
    <source>
        <dbReference type="ARBA" id="ARBA00004479"/>
    </source>
</evidence>
<evidence type="ECO:0000256" key="13">
    <source>
        <dbReference type="RuleBase" id="RU000304"/>
    </source>
</evidence>
<evidence type="ECO:0000313" key="16">
    <source>
        <dbReference type="Proteomes" id="UP001187192"/>
    </source>
</evidence>
<dbReference type="PROSITE" id="PS00107">
    <property type="entry name" value="PROTEIN_KINASE_ATP"/>
    <property type="match status" value="1"/>
</dbReference>
<evidence type="ECO:0000256" key="12">
    <source>
        <dbReference type="PROSITE-ProRule" id="PRU10141"/>
    </source>
</evidence>
<feature type="domain" description="Protein kinase" evidence="14">
    <location>
        <begin position="128"/>
        <end position="412"/>
    </location>
</feature>
<accession>A0AA88CSG9</accession>
<keyword evidence="2 13" id="KW-0723">Serine/threonine-protein kinase</keyword>
<evidence type="ECO:0000259" key="14">
    <source>
        <dbReference type="PROSITE" id="PS50011"/>
    </source>
</evidence>
<keyword evidence="7" id="KW-0418">Kinase</keyword>
<comment type="similarity">
    <text evidence="13">Belongs to the protein kinase superfamily.</text>
</comment>
<dbReference type="InterPro" id="IPR011009">
    <property type="entry name" value="Kinase-like_dom_sf"/>
</dbReference>
<dbReference type="EMBL" id="BTGU01007130">
    <property type="protein sequence ID" value="GMN28436.1"/>
    <property type="molecule type" value="Genomic_DNA"/>
</dbReference>
<organism evidence="15 16">
    <name type="scientific">Ficus carica</name>
    <name type="common">Common fig</name>
    <dbReference type="NCBI Taxonomy" id="3494"/>
    <lineage>
        <taxon>Eukaryota</taxon>
        <taxon>Viridiplantae</taxon>
        <taxon>Streptophyta</taxon>
        <taxon>Embryophyta</taxon>
        <taxon>Tracheophyta</taxon>
        <taxon>Spermatophyta</taxon>
        <taxon>Magnoliopsida</taxon>
        <taxon>eudicotyledons</taxon>
        <taxon>Gunneridae</taxon>
        <taxon>Pentapetalae</taxon>
        <taxon>rosids</taxon>
        <taxon>fabids</taxon>
        <taxon>Rosales</taxon>
        <taxon>Moraceae</taxon>
        <taxon>Ficeae</taxon>
        <taxon>Ficus</taxon>
    </lineage>
</organism>
<dbReference type="FunFam" id="3.30.200.20:FF:000178">
    <property type="entry name" value="serine/threonine-protein kinase PBS1-like"/>
    <property type="match status" value="1"/>
</dbReference>
<feature type="binding site" evidence="12">
    <location>
        <position position="156"/>
    </location>
    <ligand>
        <name>ATP</name>
        <dbReference type="ChEBI" id="CHEBI:30616"/>
    </ligand>
</feature>